<sequence>MKTNFAFLLVLLYLNSSNQQCLTENDNQPPSATTSLYSGQQLFSFTLLNAINHHFPTENIFFSPYTTYRGLLLAYFLSNGQTEFELKNILALKSTQSKIDFFHAYQLDKLVTRLHKSNSSYELADVNKIYVSDDIAIRECVGTLFLDELTQISFKPDPENATVAINEWVKGQSHNLIKNILPQKSFNVNTTLALVNAAYFEGKWDRQFNRSETRVEVFYMSPSSTKLVPMMYAEDYFNHEVSVDLQAHILEMPYEGTEISMYIILPPFTNYEDTLKRLNVENFKKMVASNRLLSKKVRVSLPKFSMEETIDLRPVFESLGASKLFKSGADFSVLSKEENVYFSNGFHKAKILVSEQGAAQSGRQNLVWRIGNDGDQVPAQFKCNRPFIFVIYKKSTHTILFIGMYRK</sequence>
<proteinExistence type="inferred from homology"/>
<dbReference type="SMART" id="SM00093">
    <property type="entry name" value="SERPIN"/>
    <property type="match status" value="1"/>
</dbReference>
<dbReference type="EMBL" id="JALNTZ010000004">
    <property type="protein sequence ID" value="KAJ3653960.1"/>
    <property type="molecule type" value="Genomic_DNA"/>
</dbReference>
<dbReference type="GO" id="GO:0005615">
    <property type="term" value="C:extracellular space"/>
    <property type="evidence" value="ECO:0007669"/>
    <property type="project" value="InterPro"/>
</dbReference>
<evidence type="ECO:0000256" key="4">
    <source>
        <dbReference type="SAM" id="SignalP"/>
    </source>
</evidence>
<protein>
    <recommendedName>
        <fullName evidence="5">Serpin domain-containing protein</fullName>
    </recommendedName>
</protein>
<organism evidence="6 7">
    <name type="scientific">Zophobas morio</name>
    <dbReference type="NCBI Taxonomy" id="2755281"/>
    <lineage>
        <taxon>Eukaryota</taxon>
        <taxon>Metazoa</taxon>
        <taxon>Ecdysozoa</taxon>
        <taxon>Arthropoda</taxon>
        <taxon>Hexapoda</taxon>
        <taxon>Insecta</taxon>
        <taxon>Pterygota</taxon>
        <taxon>Neoptera</taxon>
        <taxon>Endopterygota</taxon>
        <taxon>Coleoptera</taxon>
        <taxon>Polyphaga</taxon>
        <taxon>Cucujiformia</taxon>
        <taxon>Tenebrionidae</taxon>
        <taxon>Zophobas</taxon>
    </lineage>
</organism>
<dbReference type="InterPro" id="IPR042185">
    <property type="entry name" value="Serpin_sf_2"/>
</dbReference>
<dbReference type="SUPFAM" id="SSF56574">
    <property type="entry name" value="Serpins"/>
    <property type="match status" value="1"/>
</dbReference>
<dbReference type="Proteomes" id="UP001168821">
    <property type="component" value="Unassembled WGS sequence"/>
</dbReference>
<gene>
    <name evidence="6" type="ORF">Zmor_013180</name>
</gene>
<dbReference type="InterPro" id="IPR042178">
    <property type="entry name" value="Serpin_sf_1"/>
</dbReference>
<dbReference type="Gene3D" id="2.10.310.10">
    <property type="entry name" value="Serpins superfamily"/>
    <property type="match status" value="1"/>
</dbReference>
<keyword evidence="2" id="KW-0722">Serine protease inhibitor</keyword>
<keyword evidence="4" id="KW-0732">Signal</keyword>
<dbReference type="InterPro" id="IPR023796">
    <property type="entry name" value="Serpin_dom"/>
</dbReference>
<evidence type="ECO:0000313" key="7">
    <source>
        <dbReference type="Proteomes" id="UP001168821"/>
    </source>
</evidence>
<evidence type="ECO:0000256" key="1">
    <source>
        <dbReference type="ARBA" id="ARBA00022690"/>
    </source>
</evidence>
<dbReference type="GO" id="GO:0004867">
    <property type="term" value="F:serine-type endopeptidase inhibitor activity"/>
    <property type="evidence" value="ECO:0007669"/>
    <property type="project" value="UniProtKB-KW"/>
</dbReference>
<dbReference type="PROSITE" id="PS00284">
    <property type="entry name" value="SERPIN"/>
    <property type="match status" value="1"/>
</dbReference>
<comment type="caution">
    <text evidence="6">The sequence shown here is derived from an EMBL/GenBank/DDBJ whole genome shotgun (WGS) entry which is preliminary data.</text>
</comment>
<evidence type="ECO:0000259" key="5">
    <source>
        <dbReference type="SMART" id="SM00093"/>
    </source>
</evidence>
<evidence type="ECO:0000256" key="2">
    <source>
        <dbReference type="ARBA" id="ARBA00022900"/>
    </source>
</evidence>
<dbReference type="PANTHER" id="PTHR11461">
    <property type="entry name" value="SERINE PROTEASE INHIBITOR, SERPIN"/>
    <property type="match status" value="1"/>
</dbReference>
<dbReference type="InterPro" id="IPR036186">
    <property type="entry name" value="Serpin_sf"/>
</dbReference>
<name>A0AA38MEF8_9CUCU</name>
<dbReference type="InterPro" id="IPR023795">
    <property type="entry name" value="Serpin_CS"/>
</dbReference>
<dbReference type="Gene3D" id="3.30.497.10">
    <property type="entry name" value="Antithrombin, subunit I, domain 2"/>
    <property type="match status" value="1"/>
</dbReference>
<dbReference type="Pfam" id="PF00079">
    <property type="entry name" value="Serpin"/>
    <property type="match status" value="1"/>
</dbReference>
<keyword evidence="1" id="KW-0646">Protease inhibitor</keyword>
<feature type="chain" id="PRO_5041423292" description="Serpin domain-containing protein" evidence="4">
    <location>
        <begin position="24"/>
        <end position="407"/>
    </location>
</feature>
<keyword evidence="7" id="KW-1185">Reference proteome</keyword>
<dbReference type="PANTHER" id="PTHR11461:SF278">
    <property type="entry name" value="SERINE PROTEASE INHIBITOR 88EA"/>
    <property type="match status" value="1"/>
</dbReference>
<accession>A0AA38MEF8</accession>
<evidence type="ECO:0000313" key="6">
    <source>
        <dbReference type="EMBL" id="KAJ3653960.1"/>
    </source>
</evidence>
<feature type="domain" description="Serpin" evidence="5">
    <location>
        <begin position="45"/>
        <end position="407"/>
    </location>
</feature>
<dbReference type="AlphaFoldDB" id="A0AA38MEF8"/>
<reference evidence="6" key="1">
    <citation type="journal article" date="2023" name="G3 (Bethesda)">
        <title>Whole genome assemblies of Zophobas morio and Tenebrio molitor.</title>
        <authorList>
            <person name="Kaur S."/>
            <person name="Stinson S.A."/>
            <person name="diCenzo G.C."/>
        </authorList>
    </citation>
    <scope>NUCLEOTIDE SEQUENCE</scope>
    <source>
        <strain evidence="6">QUZm001</strain>
    </source>
</reference>
<dbReference type="Gene3D" id="2.30.39.10">
    <property type="entry name" value="Alpha-1-antitrypsin, domain 1"/>
    <property type="match status" value="1"/>
</dbReference>
<dbReference type="InterPro" id="IPR000215">
    <property type="entry name" value="Serpin_fam"/>
</dbReference>
<comment type="similarity">
    <text evidence="3">Belongs to the serpin family.</text>
</comment>
<evidence type="ECO:0000256" key="3">
    <source>
        <dbReference type="RuleBase" id="RU000411"/>
    </source>
</evidence>
<feature type="signal peptide" evidence="4">
    <location>
        <begin position="1"/>
        <end position="23"/>
    </location>
</feature>